<comment type="subcellular location">
    <subcellularLocation>
        <location evidence="8">Nucleus</location>
    </subcellularLocation>
</comment>
<comment type="cofactor">
    <cofactor evidence="8">
        <name>Mg(2+)</name>
        <dbReference type="ChEBI" id="CHEBI:18420"/>
    </cofactor>
    <cofactor evidence="8">
        <name>Mn(2+)</name>
        <dbReference type="ChEBI" id="CHEBI:29035"/>
    </cofactor>
</comment>
<organism evidence="12 13">
    <name type="scientific">Agrocybe chaxingu</name>
    <dbReference type="NCBI Taxonomy" id="84603"/>
    <lineage>
        <taxon>Eukaryota</taxon>
        <taxon>Fungi</taxon>
        <taxon>Dikarya</taxon>
        <taxon>Basidiomycota</taxon>
        <taxon>Agaricomycotina</taxon>
        <taxon>Agaricomycetes</taxon>
        <taxon>Agaricomycetidae</taxon>
        <taxon>Agaricales</taxon>
        <taxon>Agaricineae</taxon>
        <taxon>Strophariaceae</taxon>
        <taxon>Agrocybe</taxon>
    </lineage>
</organism>
<evidence type="ECO:0000313" key="13">
    <source>
        <dbReference type="Proteomes" id="UP001148786"/>
    </source>
</evidence>
<sequence>MPRKLKLTRALLVHSSIPPFIRLPIFALFFFSAFGKLVNRTVDDGFGDSVTGNQNCSSFDCAILPVTRNAFNGTYTAATYYPDTRNMSITFQFTGVAIYVYFILVNSAPAILGGEHATLTAVNFTVDGNPPVPFHHFPDLTHPIYEFNTLVFSRTDLDNAPHRMTISTTNLNMEVFVNFDYAIYTVDDSTLTSPSETPTSSFPNPAPTSELSRMSEFSTTEGLSTIKGASPTTSACMPTPQKNCILNMSTPKKQQQQLIFGGNSPTVLRLIKNQDTVEEEVEVLDELREAKEGSRKPSAYVEVFEAMIRTVLGHEPELLSEQEIRALSIYGKLCFLRKPYQWHPISVLEGYKREVGEDGLASSIHDLCQPINSLLNNEVAVKEEPVDLVKPEPMDTDVPVKREEGPPVIDLTLDPDDEDVKPDIPCAAAPALEKHVSTQAGPSRSRPPRPHEDDPIKGVLEADMESMHLDAFCEDESTMTLHEILWRLHKDQLKELVKATRTKVEPTAKKCDIIYALEDTAMKQTILELEFVPLPATKRKSKGKTKDDGFKQTRLSFKKKSDIDKPPVTQEQRLREMAIERLGKCVRVNFDFHRLVRRLDIICYRQPEHPTSLMLPALLSVFKKRNFTMYKPTRCSDIWNTRQEFLEYEMSLELEMHLEEIIDPPPDPYPKKSPKNPAPRKSEFITPAPRASRSCTTPLQTPGTIINNQASELPMVKMEDDAVQTEAAPAEETDTPVIEATKEEKVIDHLEKWILPRWTNYVSKESEREARIRPPGLERFDAGHVFTRMVYKATKVCGPSKKYELELKMIESLLSQRNWHRGRRGSWYERRAVVIGHLIRGTKDAQEKEELRRRTLEGVKEALRDDDTHIVHRPSLFRRVEKLENALKIPKSERSTCEGDLRKPPIVILKAFKIPPLQLDALGRPLEKENTPEAPLLAYIPVTKVGKLPEEPKPKRKTGKSRWKGRNDQIVDVETRALEFYEDKGYKGFHAETRILTTLFGLLFWDIIFAEVPGAFDTPYQYAPLDIWSDSFYLARKALIDQRLEVIRQGGGRDILHEHDDLYRERQFICAGVAWDICKRDDLLDIVDCLGGESLAFICQLFCEDYKGRSNGAPDLFVWNIKERDCKFVEVKGPGDTPQENQKLWFDSLCRAGAAVEICKVVDINAPPPKGKKRKAKTPGSARGGNTAPPEEEEDRCCDEEPDYEQLDVEPEPDAADCPELETPSKVKRRRISRPEDASPSVPRVNRAEIVLSPSKHRVA</sequence>
<dbReference type="InterPro" id="IPR011856">
    <property type="entry name" value="tRNA_endonuc-like_dom_sf"/>
</dbReference>
<comment type="similarity">
    <text evidence="2 8">Belongs to the FAN1 family.</text>
</comment>
<evidence type="ECO:0000256" key="6">
    <source>
        <dbReference type="ARBA" id="ARBA00022842"/>
    </source>
</evidence>
<evidence type="ECO:0000256" key="9">
    <source>
        <dbReference type="SAM" id="MobiDB-lite"/>
    </source>
</evidence>
<dbReference type="CDD" id="cd22326">
    <property type="entry name" value="FAN1-like"/>
    <property type="match status" value="1"/>
</dbReference>
<feature type="domain" description="VRR-NUC" evidence="11">
    <location>
        <begin position="1047"/>
        <end position="1163"/>
    </location>
</feature>
<keyword evidence="8" id="KW-0227">DNA damage</keyword>
<evidence type="ECO:0000256" key="5">
    <source>
        <dbReference type="ARBA" id="ARBA00022801"/>
    </source>
</evidence>
<dbReference type="GO" id="GO:0070336">
    <property type="term" value="F:flap-structured DNA binding"/>
    <property type="evidence" value="ECO:0007669"/>
    <property type="project" value="TreeGrafter"/>
</dbReference>
<dbReference type="Gene3D" id="3.40.1350.10">
    <property type="match status" value="1"/>
</dbReference>
<proteinExistence type="inferred from homology"/>
<feature type="region of interest" description="Disordered" evidence="9">
    <location>
        <begin position="191"/>
        <end position="211"/>
    </location>
</feature>
<dbReference type="Gene3D" id="2.60.120.260">
    <property type="entry name" value="Galactose-binding domain-like"/>
    <property type="match status" value="1"/>
</dbReference>
<feature type="compositionally biased region" description="Low complexity" evidence="9">
    <location>
        <begin position="191"/>
        <end position="203"/>
    </location>
</feature>
<dbReference type="GO" id="GO:0005634">
    <property type="term" value="C:nucleus"/>
    <property type="evidence" value="ECO:0007669"/>
    <property type="project" value="UniProtKB-SubCell"/>
</dbReference>
<feature type="compositionally biased region" description="Acidic residues" evidence="9">
    <location>
        <begin position="1190"/>
        <end position="1220"/>
    </location>
</feature>
<dbReference type="EMBL" id="JANKHO010000254">
    <property type="protein sequence ID" value="KAJ3512489.1"/>
    <property type="molecule type" value="Genomic_DNA"/>
</dbReference>
<feature type="compositionally biased region" description="Polar residues" evidence="9">
    <location>
        <begin position="693"/>
        <end position="704"/>
    </location>
</feature>
<comment type="caution">
    <text evidence="12">The sequence shown here is derived from an EMBL/GenBank/DDBJ whole genome shotgun (WGS) entry which is preliminary data.</text>
</comment>
<comment type="catalytic activity">
    <reaction evidence="1 8">
        <text>Hydrolytically removes 5'-nucleotides successively from the 3'-hydroxy termini of 3'-hydroxy-terminated oligonucleotides.</text>
        <dbReference type="EC" id="3.1.4.1"/>
    </reaction>
</comment>
<evidence type="ECO:0000256" key="1">
    <source>
        <dbReference type="ARBA" id="ARBA00000983"/>
    </source>
</evidence>
<feature type="region of interest" description="Disordered" evidence="9">
    <location>
        <begin position="661"/>
        <end position="704"/>
    </location>
</feature>
<dbReference type="Proteomes" id="UP001148786">
    <property type="component" value="Unassembled WGS sequence"/>
</dbReference>
<keyword evidence="10" id="KW-0812">Transmembrane</keyword>
<feature type="compositionally biased region" description="Basic and acidic residues" evidence="9">
    <location>
        <begin position="390"/>
        <end position="405"/>
    </location>
</feature>
<keyword evidence="4 8" id="KW-0479">Metal-binding</keyword>
<dbReference type="GO" id="GO:0004528">
    <property type="term" value="F:phosphodiesterase I activity"/>
    <property type="evidence" value="ECO:0007669"/>
    <property type="project" value="UniProtKB-EC"/>
</dbReference>
<dbReference type="GO" id="GO:0036297">
    <property type="term" value="P:interstrand cross-link repair"/>
    <property type="evidence" value="ECO:0007669"/>
    <property type="project" value="InterPro"/>
</dbReference>
<keyword evidence="10" id="KW-0472">Membrane</keyword>
<dbReference type="GO" id="GO:0017108">
    <property type="term" value="F:5'-flap endonuclease activity"/>
    <property type="evidence" value="ECO:0007669"/>
    <property type="project" value="TreeGrafter"/>
</dbReference>
<dbReference type="PANTHER" id="PTHR15749:SF4">
    <property type="entry name" value="FANCONI-ASSOCIATED NUCLEASE 1"/>
    <property type="match status" value="1"/>
</dbReference>
<reference evidence="12" key="1">
    <citation type="submission" date="2022-07" db="EMBL/GenBank/DDBJ databases">
        <title>Genome Sequence of Agrocybe chaxingu.</title>
        <authorList>
            <person name="Buettner E."/>
        </authorList>
    </citation>
    <scope>NUCLEOTIDE SEQUENCE</scope>
    <source>
        <strain evidence="12">MP-N11</strain>
    </source>
</reference>
<feature type="region of interest" description="Disordered" evidence="9">
    <location>
        <begin position="1169"/>
        <end position="1260"/>
    </location>
</feature>
<evidence type="ECO:0000256" key="10">
    <source>
        <dbReference type="SAM" id="Phobius"/>
    </source>
</evidence>
<dbReference type="Pfam" id="PF21170">
    <property type="entry name" value="FAN1_TPR"/>
    <property type="match status" value="1"/>
</dbReference>
<dbReference type="GO" id="GO:0046872">
    <property type="term" value="F:metal ion binding"/>
    <property type="evidence" value="ECO:0007669"/>
    <property type="project" value="UniProtKB-KW"/>
</dbReference>
<dbReference type="InterPro" id="IPR049126">
    <property type="entry name" value="FAN1-like_TPR"/>
</dbReference>
<dbReference type="InterPro" id="IPR014883">
    <property type="entry name" value="VRR_NUC"/>
</dbReference>
<keyword evidence="8" id="KW-0234">DNA repair</keyword>
<dbReference type="InterPro" id="IPR033315">
    <property type="entry name" value="Fan1-like"/>
</dbReference>
<evidence type="ECO:0000256" key="4">
    <source>
        <dbReference type="ARBA" id="ARBA00022723"/>
    </source>
</evidence>
<evidence type="ECO:0000259" key="11">
    <source>
        <dbReference type="SMART" id="SM00990"/>
    </source>
</evidence>
<dbReference type="OrthoDB" id="76364at2759"/>
<dbReference type="AlphaFoldDB" id="A0A9W8K9V2"/>
<evidence type="ECO:0000313" key="12">
    <source>
        <dbReference type="EMBL" id="KAJ3512489.1"/>
    </source>
</evidence>
<accession>A0A9W8K9V2</accession>
<feature type="region of interest" description="Disordered" evidence="9">
    <location>
        <begin position="390"/>
        <end position="456"/>
    </location>
</feature>
<evidence type="ECO:0000256" key="3">
    <source>
        <dbReference type="ARBA" id="ARBA00022722"/>
    </source>
</evidence>
<evidence type="ECO:0000256" key="7">
    <source>
        <dbReference type="ARBA" id="ARBA00023211"/>
    </source>
</evidence>
<dbReference type="Pfam" id="PF08774">
    <property type="entry name" value="VRR_NUC"/>
    <property type="match status" value="1"/>
</dbReference>
<gene>
    <name evidence="12" type="ORF">NLJ89_g3495</name>
</gene>
<dbReference type="EC" id="3.1.4.1" evidence="8"/>
<dbReference type="SMART" id="SM00990">
    <property type="entry name" value="VRR_NUC"/>
    <property type="match status" value="1"/>
</dbReference>
<keyword evidence="10" id="KW-1133">Transmembrane helix</keyword>
<keyword evidence="6 8" id="KW-0460">Magnesium</keyword>
<name>A0A9W8K9V2_9AGAR</name>
<evidence type="ECO:0000256" key="2">
    <source>
        <dbReference type="ARBA" id="ARBA00005533"/>
    </source>
</evidence>
<dbReference type="GO" id="GO:0008409">
    <property type="term" value="F:5'-3' exonuclease activity"/>
    <property type="evidence" value="ECO:0007669"/>
    <property type="project" value="TreeGrafter"/>
</dbReference>
<keyword evidence="7 8" id="KW-0464">Manganese</keyword>
<dbReference type="PANTHER" id="PTHR15749">
    <property type="entry name" value="FANCONI-ASSOCIATED NUCLEASE 1"/>
    <property type="match status" value="1"/>
</dbReference>
<comment type="function">
    <text evidence="8">Nuclease required for the repair of DNA interstrand cross-links (ICL). Acts as a 5'-3' exonuclease that anchors at a cut end of DNA and cleaves DNA successively at every third nucleotide, allowing to excise an ICL from one strand through flanking incisions.</text>
</comment>
<protein>
    <recommendedName>
        <fullName evidence="8">Fanconi-associated nuclease</fullName>
        <ecNumber evidence="8">3.1.4.1</ecNumber>
    </recommendedName>
</protein>
<keyword evidence="5 8" id="KW-0378">Hydrolase</keyword>
<keyword evidence="3 8" id="KW-0540">Nuclease</keyword>
<feature type="transmembrane region" description="Helical" evidence="10">
    <location>
        <begin position="20"/>
        <end position="38"/>
    </location>
</feature>
<dbReference type="InterPro" id="IPR049132">
    <property type="entry name" value="FAN1-like_euk"/>
</dbReference>
<keyword evidence="8" id="KW-0539">Nucleus</keyword>
<keyword evidence="13" id="KW-1185">Reference proteome</keyword>
<evidence type="ECO:0000256" key="8">
    <source>
        <dbReference type="RuleBase" id="RU365033"/>
    </source>
</evidence>